<dbReference type="PANTHER" id="PTHR12318">
    <property type="entry name" value="TESTOSTERONE-REGULATED PROTEIN RP2"/>
    <property type="match status" value="1"/>
</dbReference>
<dbReference type="GO" id="GO:0016818">
    <property type="term" value="F:hydrolase activity, acting on acid anhydrides, in phosphorus-containing anhydrides"/>
    <property type="evidence" value="ECO:0007669"/>
    <property type="project" value="InterPro"/>
</dbReference>
<feature type="domain" description="Nudix hydrolase" evidence="7">
    <location>
        <begin position="24"/>
        <end position="166"/>
    </location>
</feature>
<keyword evidence="6" id="KW-0464">Manganese</keyword>
<evidence type="ECO:0000313" key="8">
    <source>
        <dbReference type="EMBL" id="QFU75580.1"/>
    </source>
</evidence>
<protein>
    <submittedName>
        <fullName evidence="8">NUDIX domain-containing protein</fullName>
    </submittedName>
</protein>
<evidence type="ECO:0000313" key="9">
    <source>
        <dbReference type="Proteomes" id="UP000326287"/>
    </source>
</evidence>
<dbReference type="OrthoDB" id="9788263at2"/>
<dbReference type="SUPFAM" id="SSF55811">
    <property type="entry name" value="Nudix"/>
    <property type="match status" value="1"/>
</dbReference>
<evidence type="ECO:0000256" key="2">
    <source>
        <dbReference type="ARBA" id="ARBA00001946"/>
    </source>
</evidence>
<keyword evidence="9" id="KW-1185">Reference proteome</keyword>
<evidence type="ECO:0000256" key="3">
    <source>
        <dbReference type="ARBA" id="ARBA00022723"/>
    </source>
</evidence>
<reference evidence="8 9" key="1">
    <citation type="submission" date="2019-02" db="EMBL/GenBank/DDBJ databases">
        <authorList>
            <person name="Li S.-H."/>
        </authorList>
    </citation>
    <scope>NUCLEOTIDE SEQUENCE [LARGE SCALE GENOMIC DNA]</scope>
    <source>
        <strain evidence="8 9">IMCC14385</strain>
    </source>
</reference>
<dbReference type="PROSITE" id="PS51462">
    <property type="entry name" value="NUDIX"/>
    <property type="match status" value="1"/>
</dbReference>
<dbReference type="Pfam" id="PF00293">
    <property type="entry name" value="NUDIX"/>
    <property type="match status" value="1"/>
</dbReference>
<evidence type="ECO:0000256" key="1">
    <source>
        <dbReference type="ARBA" id="ARBA00001936"/>
    </source>
</evidence>
<evidence type="ECO:0000259" key="7">
    <source>
        <dbReference type="PROSITE" id="PS51462"/>
    </source>
</evidence>
<keyword evidence="4" id="KW-0378">Hydrolase</keyword>
<dbReference type="KEGG" id="halc:EY643_07915"/>
<dbReference type="EMBL" id="CP036422">
    <property type="protein sequence ID" value="QFU75580.1"/>
    <property type="molecule type" value="Genomic_DNA"/>
</dbReference>
<dbReference type="CDD" id="cd18870">
    <property type="entry name" value="NUDIX_AcylCoAdiphos_Nudt19"/>
    <property type="match status" value="1"/>
</dbReference>
<name>A0A5P9NIC9_9GAMM</name>
<accession>A0A5P9NIC9</accession>
<dbReference type="PANTHER" id="PTHR12318:SF0">
    <property type="entry name" value="ACYL-COENZYME A DIPHOSPHATASE NUDT19"/>
    <property type="match status" value="1"/>
</dbReference>
<dbReference type="InterPro" id="IPR015797">
    <property type="entry name" value="NUDIX_hydrolase-like_dom_sf"/>
</dbReference>
<dbReference type="Proteomes" id="UP000326287">
    <property type="component" value="Chromosome"/>
</dbReference>
<dbReference type="InterPro" id="IPR039121">
    <property type="entry name" value="NUDT19"/>
</dbReference>
<dbReference type="InterPro" id="IPR000086">
    <property type="entry name" value="NUDIX_hydrolase_dom"/>
</dbReference>
<organism evidence="8 9">
    <name type="scientific">Halioglobus maricola</name>
    <dbReference type="NCBI Taxonomy" id="2601894"/>
    <lineage>
        <taxon>Bacteria</taxon>
        <taxon>Pseudomonadati</taxon>
        <taxon>Pseudomonadota</taxon>
        <taxon>Gammaproteobacteria</taxon>
        <taxon>Cellvibrionales</taxon>
        <taxon>Halieaceae</taxon>
        <taxon>Halioglobus</taxon>
    </lineage>
</organism>
<proteinExistence type="predicted"/>
<gene>
    <name evidence="8" type="ORF">EY643_07915</name>
</gene>
<keyword evidence="5" id="KW-0460">Magnesium</keyword>
<keyword evidence="3" id="KW-0479">Metal-binding</keyword>
<dbReference type="RefSeq" id="WP_152661687.1">
    <property type="nucleotide sequence ID" value="NZ_CP036422.1"/>
</dbReference>
<dbReference type="Gene3D" id="3.90.79.10">
    <property type="entry name" value="Nucleoside Triphosphate Pyrophosphohydrolase"/>
    <property type="match status" value="2"/>
</dbReference>
<dbReference type="AlphaFoldDB" id="A0A5P9NIC9"/>
<comment type="cofactor">
    <cofactor evidence="1">
        <name>Mn(2+)</name>
        <dbReference type="ChEBI" id="CHEBI:29035"/>
    </cofactor>
</comment>
<comment type="cofactor">
    <cofactor evidence="2">
        <name>Mg(2+)</name>
        <dbReference type="ChEBI" id="CHEBI:18420"/>
    </cofactor>
</comment>
<evidence type="ECO:0000256" key="4">
    <source>
        <dbReference type="ARBA" id="ARBA00022801"/>
    </source>
</evidence>
<evidence type="ECO:0000256" key="5">
    <source>
        <dbReference type="ARBA" id="ARBA00022842"/>
    </source>
</evidence>
<sequence length="242" mass="26427">MKQKNISEFARRISKGSDFGEPTELIPAATVILLRDADGGVETLMLRKNSKIAFGGMWVFPGGRIDDDDGSPEDEMEHRARIAAAREAMEEASVEVAPAEMTWISHWTPPAMGNRRFNTWFFATSAPRGEVTIDDGEITESQWVTGSEALAQHAAGDIELAPPTYVTLSLLARYTCVADAMASLEPMKPRHYVTKIVASGDDLVAMWEGDVGYESGDAQMSGVRHRLVMSKDGFELDESGAV</sequence>
<dbReference type="GO" id="GO:0046872">
    <property type="term" value="F:metal ion binding"/>
    <property type="evidence" value="ECO:0007669"/>
    <property type="project" value="UniProtKB-KW"/>
</dbReference>
<evidence type="ECO:0000256" key="6">
    <source>
        <dbReference type="ARBA" id="ARBA00023211"/>
    </source>
</evidence>